<dbReference type="EMBL" id="JACMSE010000001">
    <property type="protein sequence ID" value="MBC2887939.1"/>
    <property type="molecule type" value="Genomic_DNA"/>
</dbReference>
<dbReference type="AlphaFoldDB" id="A0A842JF23"/>
<dbReference type="RefSeq" id="WP_185903973.1">
    <property type="nucleotide sequence ID" value="NZ_JACMSE010000001.1"/>
</dbReference>
<keyword evidence="1" id="KW-1133">Transmembrane helix</keyword>
<feature type="transmembrane region" description="Helical" evidence="1">
    <location>
        <begin position="127"/>
        <end position="146"/>
    </location>
</feature>
<feature type="transmembrane region" description="Helical" evidence="1">
    <location>
        <begin position="196"/>
        <end position="214"/>
    </location>
</feature>
<evidence type="ECO:0000256" key="1">
    <source>
        <dbReference type="SAM" id="Phobius"/>
    </source>
</evidence>
<keyword evidence="1" id="KW-0812">Transmembrane</keyword>
<accession>A0A842JF23</accession>
<evidence type="ECO:0008006" key="4">
    <source>
        <dbReference type="Google" id="ProtNLM"/>
    </source>
</evidence>
<feature type="transmembrane region" description="Helical" evidence="1">
    <location>
        <begin position="54"/>
        <end position="77"/>
    </location>
</feature>
<feature type="transmembrane region" description="Helical" evidence="1">
    <location>
        <begin position="97"/>
        <end position="115"/>
    </location>
</feature>
<organism evidence="2 3">
    <name type="scientific">Gordonibacter massiliensis</name>
    <name type="common">ex Traore et al. 2017</name>
    <dbReference type="NCBI Taxonomy" id="1841863"/>
    <lineage>
        <taxon>Bacteria</taxon>
        <taxon>Bacillati</taxon>
        <taxon>Actinomycetota</taxon>
        <taxon>Coriobacteriia</taxon>
        <taxon>Eggerthellales</taxon>
        <taxon>Eggerthellaceae</taxon>
        <taxon>Gordonibacter</taxon>
    </lineage>
</organism>
<feature type="transmembrane region" description="Helical" evidence="1">
    <location>
        <begin position="26"/>
        <end position="47"/>
    </location>
</feature>
<sequence length="232" mass="25663">MEFLIVLAATILACFALRNPVKRWPVLFYVLAVALVMLFICGAYVPLPRPLWSLLLVLVQKCMLSLALFVVVMYLGVFARESKVGTWLRPIRAELSIVAWILSLGHMTMYLVSYAPRLLAGRIDGNVLAALVLALVLFALLLVLGVTSFNVVKKRMKTGTWKRVQLLAYPFFGLVYVHLLLMLLPSALRGGEAAQTSIVVYSVVFGAYAVLRVVRAVRDCRAGLKNEAQVPA</sequence>
<keyword evidence="1" id="KW-0472">Membrane</keyword>
<gene>
    <name evidence="2" type="ORF">H7313_00970</name>
</gene>
<feature type="transmembrane region" description="Helical" evidence="1">
    <location>
        <begin position="166"/>
        <end position="184"/>
    </location>
</feature>
<evidence type="ECO:0000313" key="3">
    <source>
        <dbReference type="Proteomes" id="UP000587396"/>
    </source>
</evidence>
<comment type="caution">
    <text evidence="2">The sequence shown here is derived from an EMBL/GenBank/DDBJ whole genome shotgun (WGS) entry which is preliminary data.</text>
</comment>
<reference evidence="2 3" key="1">
    <citation type="submission" date="2020-08" db="EMBL/GenBank/DDBJ databases">
        <authorList>
            <person name="Liu C."/>
            <person name="Sun Q."/>
        </authorList>
    </citation>
    <scope>NUCLEOTIDE SEQUENCE [LARGE SCALE GENOMIC DNA]</scope>
    <source>
        <strain evidence="2 3">N22</strain>
    </source>
</reference>
<keyword evidence="3" id="KW-1185">Reference proteome</keyword>
<proteinExistence type="predicted"/>
<name>A0A842JF23_9ACTN</name>
<protein>
    <recommendedName>
        <fullName evidence="4">Ferric oxidoreductase domain-containing protein</fullName>
    </recommendedName>
</protein>
<dbReference type="Proteomes" id="UP000587396">
    <property type="component" value="Unassembled WGS sequence"/>
</dbReference>
<evidence type="ECO:0000313" key="2">
    <source>
        <dbReference type="EMBL" id="MBC2887939.1"/>
    </source>
</evidence>